<sequence length="218" mass="25160">MKDKLEKRNFAERQAATEKQIDNIKQMHIEKLLGDITEKDTQIRDLSERLAAHERTKNQALEKALRDVETLKKRLADERKLKKIAIHKVDDLLSQVYEYEIAQAFKQAPSHQASSEASPNLSESISPKKGGSGKTDSIRLACRNYYSRAKGYEGLLRRIKAPYTPQHYLEHRRKMVMVPHLQQNLAHEILGEYPPATHKEVAETQALENKQEKRHSSK</sequence>
<protein>
    <submittedName>
        <fullName evidence="3">Uncharacterized protein</fullName>
    </submittedName>
</protein>
<keyword evidence="1" id="KW-0175">Coiled coil</keyword>
<evidence type="ECO:0000256" key="1">
    <source>
        <dbReference type="SAM" id="Coils"/>
    </source>
</evidence>
<gene>
    <name evidence="3" type="ORF">WMSIL1_LOCUS2330</name>
</gene>
<evidence type="ECO:0000313" key="3">
    <source>
        <dbReference type="EMBL" id="VUZ41512.1"/>
    </source>
</evidence>
<feature type="compositionally biased region" description="Polar residues" evidence="2">
    <location>
        <begin position="109"/>
        <end position="125"/>
    </location>
</feature>
<keyword evidence="4" id="KW-1185">Reference proteome</keyword>
<proteinExistence type="predicted"/>
<dbReference type="EMBL" id="CABIJS010000062">
    <property type="protein sequence ID" value="VUZ41512.1"/>
    <property type="molecule type" value="Genomic_DNA"/>
</dbReference>
<evidence type="ECO:0000256" key="2">
    <source>
        <dbReference type="SAM" id="MobiDB-lite"/>
    </source>
</evidence>
<organism evidence="3 4">
    <name type="scientific">Hymenolepis diminuta</name>
    <name type="common">Rat tapeworm</name>
    <dbReference type="NCBI Taxonomy" id="6216"/>
    <lineage>
        <taxon>Eukaryota</taxon>
        <taxon>Metazoa</taxon>
        <taxon>Spiralia</taxon>
        <taxon>Lophotrochozoa</taxon>
        <taxon>Platyhelminthes</taxon>
        <taxon>Cestoda</taxon>
        <taxon>Eucestoda</taxon>
        <taxon>Cyclophyllidea</taxon>
        <taxon>Hymenolepididae</taxon>
        <taxon>Hymenolepis</taxon>
    </lineage>
</organism>
<name>A0A564Y2I6_HYMDI</name>
<feature type="region of interest" description="Disordered" evidence="2">
    <location>
        <begin position="109"/>
        <end position="136"/>
    </location>
</feature>
<dbReference type="Proteomes" id="UP000321570">
    <property type="component" value="Unassembled WGS sequence"/>
</dbReference>
<dbReference type="AlphaFoldDB" id="A0A564Y2I6"/>
<feature type="coiled-coil region" evidence="1">
    <location>
        <begin position="29"/>
        <end position="81"/>
    </location>
</feature>
<accession>A0A564Y2I6</accession>
<evidence type="ECO:0000313" key="4">
    <source>
        <dbReference type="Proteomes" id="UP000321570"/>
    </source>
</evidence>
<reference evidence="3 4" key="1">
    <citation type="submission" date="2019-07" db="EMBL/GenBank/DDBJ databases">
        <authorList>
            <person name="Jastrzebski P J."/>
            <person name="Paukszto L."/>
            <person name="Jastrzebski P J."/>
        </authorList>
    </citation>
    <scope>NUCLEOTIDE SEQUENCE [LARGE SCALE GENOMIC DNA]</scope>
    <source>
        <strain evidence="3 4">WMS-il1</strain>
    </source>
</reference>